<keyword evidence="2" id="KW-1185">Reference proteome</keyword>
<comment type="caution">
    <text evidence="1">The sequence shown here is derived from an EMBL/GenBank/DDBJ whole genome shotgun (WGS) entry which is preliminary data.</text>
</comment>
<dbReference type="STRING" id="485913.Krac_10909"/>
<accession>D6TIV2</accession>
<reference evidence="1 2" key="1">
    <citation type="journal article" date="2011" name="Stand. Genomic Sci.">
        <title>Non-contiguous finished genome sequence and contextual data of the filamentous soil bacterium Ktedonobacter racemifer type strain (SOSP1-21).</title>
        <authorList>
            <person name="Chang Y.J."/>
            <person name="Land M."/>
            <person name="Hauser L."/>
            <person name="Chertkov O."/>
            <person name="Del Rio T.G."/>
            <person name="Nolan M."/>
            <person name="Copeland A."/>
            <person name="Tice H."/>
            <person name="Cheng J.F."/>
            <person name="Lucas S."/>
            <person name="Han C."/>
            <person name="Goodwin L."/>
            <person name="Pitluck S."/>
            <person name="Ivanova N."/>
            <person name="Ovchinikova G."/>
            <person name="Pati A."/>
            <person name="Chen A."/>
            <person name="Palaniappan K."/>
            <person name="Mavromatis K."/>
            <person name="Liolios K."/>
            <person name="Brettin T."/>
            <person name="Fiebig A."/>
            <person name="Rohde M."/>
            <person name="Abt B."/>
            <person name="Goker M."/>
            <person name="Detter J.C."/>
            <person name="Woyke T."/>
            <person name="Bristow J."/>
            <person name="Eisen J.A."/>
            <person name="Markowitz V."/>
            <person name="Hugenholtz P."/>
            <person name="Kyrpides N.C."/>
            <person name="Klenk H.P."/>
            <person name="Lapidus A."/>
        </authorList>
    </citation>
    <scope>NUCLEOTIDE SEQUENCE [LARGE SCALE GENOMIC DNA]</scope>
    <source>
        <strain evidence="2">DSM 44963</strain>
    </source>
</reference>
<dbReference type="Proteomes" id="UP000004508">
    <property type="component" value="Unassembled WGS sequence"/>
</dbReference>
<sequence length="68" mass="8051">MWRYTVYVWIAVESGEADVVEQVRAWNHHEAMWKVMRRYGLTFAHTAWVVPANDKKPDGTYAGVRYCF</sequence>
<organism evidence="1 2">
    <name type="scientific">Ktedonobacter racemifer DSM 44963</name>
    <dbReference type="NCBI Taxonomy" id="485913"/>
    <lineage>
        <taxon>Bacteria</taxon>
        <taxon>Bacillati</taxon>
        <taxon>Chloroflexota</taxon>
        <taxon>Ktedonobacteria</taxon>
        <taxon>Ktedonobacterales</taxon>
        <taxon>Ktedonobacteraceae</taxon>
        <taxon>Ktedonobacter</taxon>
    </lineage>
</organism>
<evidence type="ECO:0000313" key="2">
    <source>
        <dbReference type="Proteomes" id="UP000004508"/>
    </source>
</evidence>
<gene>
    <name evidence="1" type="ORF">Krac_10909</name>
</gene>
<protein>
    <submittedName>
        <fullName evidence="1">Uncharacterized protein</fullName>
    </submittedName>
</protein>
<name>D6TIV2_KTERA</name>
<dbReference type="InParanoid" id="D6TIV2"/>
<proteinExistence type="predicted"/>
<dbReference type="RefSeq" id="WP_007905917.1">
    <property type="nucleotide sequence ID" value="NZ_ADVG01000001.1"/>
</dbReference>
<dbReference type="EMBL" id="ADVG01000001">
    <property type="protein sequence ID" value="EFH89359.1"/>
    <property type="molecule type" value="Genomic_DNA"/>
</dbReference>
<dbReference type="AlphaFoldDB" id="D6TIV2"/>
<evidence type="ECO:0000313" key="1">
    <source>
        <dbReference type="EMBL" id="EFH89359.1"/>
    </source>
</evidence>